<gene>
    <name evidence="2" type="ORF">K491DRAFT_710593</name>
</gene>
<organism evidence="2 3">
    <name type="scientific">Lophiostoma macrostomum CBS 122681</name>
    <dbReference type="NCBI Taxonomy" id="1314788"/>
    <lineage>
        <taxon>Eukaryota</taxon>
        <taxon>Fungi</taxon>
        <taxon>Dikarya</taxon>
        <taxon>Ascomycota</taxon>
        <taxon>Pezizomycotina</taxon>
        <taxon>Dothideomycetes</taxon>
        <taxon>Pleosporomycetidae</taxon>
        <taxon>Pleosporales</taxon>
        <taxon>Lophiostomataceae</taxon>
        <taxon>Lophiostoma</taxon>
    </lineage>
</organism>
<feature type="compositionally biased region" description="Polar residues" evidence="1">
    <location>
        <begin position="140"/>
        <end position="150"/>
    </location>
</feature>
<protein>
    <submittedName>
        <fullName evidence="2">Uncharacterized protein</fullName>
    </submittedName>
</protein>
<evidence type="ECO:0000256" key="1">
    <source>
        <dbReference type="SAM" id="MobiDB-lite"/>
    </source>
</evidence>
<reference evidence="2" key="1">
    <citation type="journal article" date="2020" name="Stud. Mycol.">
        <title>101 Dothideomycetes genomes: a test case for predicting lifestyles and emergence of pathogens.</title>
        <authorList>
            <person name="Haridas S."/>
            <person name="Albert R."/>
            <person name="Binder M."/>
            <person name="Bloem J."/>
            <person name="Labutti K."/>
            <person name="Salamov A."/>
            <person name="Andreopoulos B."/>
            <person name="Baker S."/>
            <person name="Barry K."/>
            <person name="Bills G."/>
            <person name="Bluhm B."/>
            <person name="Cannon C."/>
            <person name="Castanera R."/>
            <person name="Culley D."/>
            <person name="Daum C."/>
            <person name="Ezra D."/>
            <person name="Gonzalez J."/>
            <person name="Henrissat B."/>
            <person name="Kuo A."/>
            <person name="Liang C."/>
            <person name="Lipzen A."/>
            <person name="Lutzoni F."/>
            <person name="Magnuson J."/>
            <person name="Mondo S."/>
            <person name="Nolan M."/>
            <person name="Ohm R."/>
            <person name="Pangilinan J."/>
            <person name="Park H.-J."/>
            <person name="Ramirez L."/>
            <person name="Alfaro M."/>
            <person name="Sun H."/>
            <person name="Tritt A."/>
            <person name="Yoshinaga Y."/>
            <person name="Zwiers L.-H."/>
            <person name="Turgeon B."/>
            <person name="Goodwin S."/>
            <person name="Spatafora J."/>
            <person name="Crous P."/>
            <person name="Grigoriev I."/>
        </authorList>
    </citation>
    <scope>NUCLEOTIDE SEQUENCE</scope>
    <source>
        <strain evidence="2">CBS 122681</strain>
    </source>
</reference>
<keyword evidence="3" id="KW-1185">Reference proteome</keyword>
<sequence length="349" mass="37167">MEQMAALGLSNVQRLVQVASVPQAVDLKAQQPVAVFPAAPPVSLPPPATVPPPAVTAPPAPVFVAPPVTAPPPPVFVAPPVTAPPLPVVTAPAAAPVFTAPAAAPVFTAPAAAPVFTASAGRTASRFSNRHSMQKHHGNTTRPQGGSAQVPVSTPIKVVQQKPTPAAAPVQTVVFDTIDWKTADLATLATAHGAGKMQLGNLADRTALRHASYVTDLDLKQLDEDDEFKRFCRDQPFVEDRLGGLAHHIKKATFVLRLQVLQAGGKNKNTKLCTEMHTLMMGIMDMLQILAGNEPNQVQEGDWASFADVMRYLYSEVCVKWKDSMDDQYGKAVADSMMLRAKSIASRFL</sequence>
<proteinExistence type="predicted"/>
<feature type="region of interest" description="Disordered" evidence="1">
    <location>
        <begin position="131"/>
        <end position="150"/>
    </location>
</feature>
<evidence type="ECO:0000313" key="3">
    <source>
        <dbReference type="Proteomes" id="UP000799324"/>
    </source>
</evidence>
<name>A0A6A6TRH9_9PLEO</name>
<evidence type="ECO:0000313" key="2">
    <source>
        <dbReference type="EMBL" id="KAF2661757.1"/>
    </source>
</evidence>
<accession>A0A6A6TRH9</accession>
<dbReference type="AlphaFoldDB" id="A0A6A6TRH9"/>
<dbReference type="EMBL" id="MU004292">
    <property type="protein sequence ID" value="KAF2661757.1"/>
    <property type="molecule type" value="Genomic_DNA"/>
</dbReference>
<dbReference type="Proteomes" id="UP000799324">
    <property type="component" value="Unassembled WGS sequence"/>
</dbReference>